<keyword evidence="1" id="KW-0812">Transmembrane</keyword>
<sequence length="148" mass="16002">MMLGISERRLSWSLGLAGLIPFITGGVLAWSAPLGWQATAINGFVYYSAVILSFLGGAHWGSALHVLQPSSRWRLLLAMLPSLIAWPALLLNVGAGLWVLLAGFILMGGYDFSRAGRDGFPSWYPVLRGFLTVVVVLLHVVVLVRLNG</sequence>
<evidence type="ECO:0000313" key="3">
    <source>
        <dbReference type="Proteomes" id="UP001324794"/>
    </source>
</evidence>
<dbReference type="Proteomes" id="UP001324794">
    <property type="component" value="Chromosome"/>
</dbReference>
<dbReference type="PANTHER" id="PTHR15887:SF1">
    <property type="entry name" value="TRANSMEMBRANE PROTEIN 69"/>
    <property type="match status" value="1"/>
</dbReference>
<dbReference type="RefSeq" id="WP_133730193.1">
    <property type="nucleotide sequence ID" value="NZ_CP140255.1"/>
</dbReference>
<evidence type="ECO:0000256" key="1">
    <source>
        <dbReference type="SAM" id="Phobius"/>
    </source>
</evidence>
<dbReference type="InterPro" id="IPR021836">
    <property type="entry name" value="DUF3429"/>
</dbReference>
<dbReference type="Pfam" id="PF11911">
    <property type="entry name" value="DUF3429"/>
    <property type="match status" value="1"/>
</dbReference>
<feature type="transmembrane region" description="Helical" evidence="1">
    <location>
        <begin position="44"/>
        <end position="63"/>
    </location>
</feature>
<gene>
    <name evidence="2" type="ORF">SR894_13175</name>
</gene>
<feature type="transmembrane region" description="Helical" evidence="1">
    <location>
        <begin position="75"/>
        <end position="106"/>
    </location>
</feature>
<accession>A0ABZ0YG91</accession>
<name>A0ABZ0YG91_9GAMM</name>
<feature type="transmembrane region" description="Helical" evidence="1">
    <location>
        <begin position="126"/>
        <end position="146"/>
    </location>
</feature>
<organism evidence="2 3">
    <name type="scientific">Vreelandella neptunia</name>
    <dbReference type="NCBI Taxonomy" id="115551"/>
    <lineage>
        <taxon>Bacteria</taxon>
        <taxon>Pseudomonadati</taxon>
        <taxon>Pseudomonadota</taxon>
        <taxon>Gammaproteobacteria</taxon>
        <taxon>Oceanospirillales</taxon>
        <taxon>Halomonadaceae</taxon>
        <taxon>Vreelandella</taxon>
    </lineage>
</organism>
<keyword evidence="1" id="KW-1133">Transmembrane helix</keyword>
<protein>
    <submittedName>
        <fullName evidence="2">DUF3429 domain-containing protein</fullName>
    </submittedName>
</protein>
<proteinExistence type="predicted"/>
<keyword evidence="3" id="KW-1185">Reference proteome</keyword>
<reference evidence="2 3" key="1">
    <citation type="submission" date="2023-11" db="EMBL/GenBank/DDBJ databases">
        <title>MicrobeMod: A computational toolkit for identifying prokaryotic methylation and restriction-modification with nanopore sequencing.</title>
        <authorList>
            <person name="Crits-Christoph A."/>
            <person name="Kang S.C."/>
            <person name="Lee H."/>
            <person name="Ostrov N."/>
        </authorList>
    </citation>
    <scope>NUCLEOTIDE SEQUENCE [LARGE SCALE GENOMIC DNA]</scope>
    <source>
        <strain evidence="2 3">ATCC BAA-805</strain>
    </source>
</reference>
<dbReference type="PANTHER" id="PTHR15887">
    <property type="entry name" value="TRANSMEMBRANE PROTEIN 69"/>
    <property type="match status" value="1"/>
</dbReference>
<evidence type="ECO:0000313" key="2">
    <source>
        <dbReference type="EMBL" id="WQH11112.1"/>
    </source>
</evidence>
<keyword evidence="1" id="KW-0472">Membrane</keyword>
<dbReference type="EMBL" id="CP140255">
    <property type="protein sequence ID" value="WQH11112.1"/>
    <property type="molecule type" value="Genomic_DNA"/>
</dbReference>
<feature type="transmembrane region" description="Helical" evidence="1">
    <location>
        <begin position="12"/>
        <end position="32"/>
    </location>
</feature>